<reference evidence="2 3" key="1">
    <citation type="submission" date="2021-12" db="EMBL/GenBank/DDBJ databases">
        <title>Genome sequencing of bacteria with rrn-lacking chromosome and rrn-plasmid.</title>
        <authorList>
            <person name="Anda M."/>
            <person name="Iwasaki W."/>
        </authorList>
    </citation>
    <scope>NUCLEOTIDE SEQUENCE [LARGE SCALE GENOMIC DNA]</scope>
    <source>
        <strain evidence="2 3">DSM 100852</strain>
        <plasmid evidence="2 3">pFA11</plasmid>
    </source>
</reference>
<feature type="transmembrane region" description="Helical" evidence="1">
    <location>
        <begin position="64"/>
        <end position="83"/>
    </location>
</feature>
<geneLocation type="plasmid" evidence="2 3">
    <name>pFA11</name>
</geneLocation>
<organism evidence="2 3">
    <name type="scientific">Fulvitalea axinellae</name>
    <dbReference type="NCBI Taxonomy" id="1182444"/>
    <lineage>
        <taxon>Bacteria</taxon>
        <taxon>Pseudomonadati</taxon>
        <taxon>Bacteroidota</taxon>
        <taxon>Cytophagia</taxon>
        <taxon>Cytophagales</taxon>
        <taxon>Persicobacteraceae</taxon>
        <taxon>Fulvitalea</taxon>
    </lineage>
</organism>
<keyword evidence="1" id="KW-1133">Transmembrane helix</keyword>
<keyword evidence="1" id="KW-0812">Transmembrane</keyword>
<dbReference type="EMBL" id="AP025325">
    <property type="protein sequence ID" value="BDD13078.1"/>
    <property type="molecule type" value="Genomic_DNA"/>
</dbReference>
<evidence type="ECO:0000256" key="1">
    <source>
        <dbReference type="SAM" id="Phobius"/>
    </source>
</evidence>
<dbReference type="Proteomes" id="UP001348817">
    <property type="component" value="Plasmid pFA11"/>
</dbReference>
<keyword evidence="3" id="KW-1185">Reference proteome</keyword>
<proteinExistence type="predicted"/>
<sequence>MYKFYLAILTFMYGISLFYLSVNIDAFPWYAHRPDGWYLLIEFTIPNTFIGLILSSLLILRKKILLGGLILVYTCLTFYTALTRSNSEPTLFVLNLVLVACLFVYTQIIYSRGKG</sequence>
<accession>A0AAU9CSK1</accession>
<dbReference type="AlphaFoldDB" id="A0AAU9CSK1"/>
<dbReference type="KEGG" id="fax:FUAX_55100"/>
<keyword evidence="2" id="KW-0614">Plasmid</keyword>
<feature type="transmembrane region" description="Helical" evidence="1">
    <location>
        <begin position="36"/>
        <end position="57"/>
    </location>
</feature>
<keyword evidence="1" id="KW-0472">Membrane</keyword>
<feature type="transmembrane region" description="Helical" evidence="1">
    <location>
        <begin position="89"/>
        <end position="110"/>
    </location>
</feature>
<gene>
    <name evidence="2" type="ORF">FUAX_55100</name>
</gene>
<protein>
    <recommendedName>
        <fullName evidence="4">DoxX family protein</fullName>
    </recommendedName>
</protein>
<evidence type="ECO:0000313" key="2">
    <source>
        <dbReference type="EMBL" id="BDD13078.1"/>
    </source>
</evidence>
<evidence type="ECO:0008006" key="4">
    <source>
        <dbReference type="Google" id="ProtNLM"/>
    </source>
</evidence>
<feature type="transmembrane region" description="Helical" evidence="1">
    <location>
        <begin position="5"/>
        <end position="24"/>
    </location>
</feature>
<dbReference type="RefSeq" id="WP_338396254.1">
    <property type="nucleotide sequence ID" value="NZ_AP025325.1"/>
</dbReference>
<name>A0AAU9CSK1_9BACT</name>
<evidence type="ECO:0000313" key="3">
    <source>
        <dbReference type="Proteomes" id="UP001348817"/>
    </source>
</evidence>